<protein>
    <submittedName>
        <fullName evidence="2">Uncharacterized protein</fullName>
    </submittedName>
</protein>
<feature type="chain" id="PRO_5043719479" evidence="1">
    <location>
        <begin position="28"/>
        <end position="91"/>
    </location>
</feature>
<name>A0AAV5JLE9_9ROSI</name>
<organism evidence="2 3">
    <name type="scientific">Rubroshorea leprosula</name>
    <dbReference type="NCBI Taxonomy" id="152421"/>
    <lineage>
        <taxon>Eukaryota</taxon>
        <taxon>Viridiplantae</taxon>
        <taxon>Streptophyta</taxon>
        <taxon>Embryophyta</taxon>
        <taxon>Tracheophyta</taxon>
        <taxon>Spermatophyta</taxon>
        <taxon>Magnoliopsida</taxon>
        <taxon>eudicotyledons</taxon>
        <taxon>Gunneridae</taxon>
        <taxon>Pentapetalae</taxon>
        <taxon>rosids</taxon>
        <taxon>malvids</taxon>
        <taxon>Malvales</taxon>
        <taxon>Dipterocarpaceae</taxon>
        <taxon>Rubroshorea</taxon>
    </lineage>
</organism>
<keyword evidence="3" id="KW-1185">Reference proteome</keyword>
<comment type="caution">
    <text evidence="2">The sequence shown here is derived from an EMBL/GenBank/DDBJ whole genome shotgun (WGS) entry which is preliminary data.</text>
</comment>
<feature type="signal peptide" evidence="1">
    <location>
        <begin position="1"/>
        <end position="27"/>
    </location>
</feature>
<evidence type="ECO:0000313" key="2">
    <source>
        <dbReference type="EMBL" id="GKV11230.1"/>
    </source>
</evidence>
<evidence type="ECO:0000313" key="3">
    <source>
        <dbReference type="Proteomes" id="UP001054252"/>
    </source>
</evidence>
<reference evidence="2 3" key="1">
    <citation type="journal article" date="2021" name="Commun. Biol.">
        <title>The genome of Shorea leprosula (Dipterocarpaceae) highlights the ecological relevance of drought in aseasonal tropical rainforests.</title>
        <authorList>
            <person name="Ng K.K.S."/>
            <person name="Kobayashi M.J."/>
            <person name="Fawcett J.A."/>
            <person name="Hatakeyama M."/>
            <person name="Paape T."/>
            <person name="Ng C.H."/>
            <person name="Ang C.C."/>
            <person name="Tnah L.H."/>
            <person name="Lee C.T."/>
            <person name="Nishiyama T."/>
            <person name="Sese J."/>
            <person name="O'Brien M.J."/>
            <person name="Copetti D."/>
            <person name="Mohd Noor M.I."/>
            <person name="Ong R.C."/>
            <person name="Putra M."/>
            <person name="Sireger I.Z."/>
            <person name="Indrioko S."/>
            <person name="Kosugi Y."/>
            <person name="Izuno A."/>
            <person name="Isagi Y."/>
            <person name="Lee S.L."/>
            <person name="Shimizu K.K."/>
        </authorList>
    </citation>
    <scope>NUCLEOTIDE SEQUENCE [LARGE SCALE GENOMIC DNA]</scope>
    <source>
        <strain evidence="2">214</strain>
    </source>
</reference>
<sequence>MGEVSSALNHYLLLLICIFSFSYLANGEEKAVGYGYSVGSVHSDSTGKWLEANLHLLNSSSVYGPDIPDLILLARYGQLIFPSNLYLLSAL</sequence>
<dbReference type="Proteomes" id="UP001054252">
    <property type="component" value="Unassembled WGS sequence"/>
</dbReference>
<dbReference type="AlphaFoldDB" id="A0AAV5JLE9"/>
<dbReference type="Gene3D" id="2.60.40.1760">
    <property type="entry name" value="glycosyl hydrolase (family 31)"/>
    <property type="match status" value="1"/>
</dbReference>
<accession>A0AAV5JLE9</accession>
<keyword evidence="1" id="KW-0732">Signal</keyword>
<evidence type="ECO:0000256" key="1">
    <source>
        <dbReference type="SAM" id="SignalP"/>
    </source>
</evidence>
<gene>
    <name evidence="2" type="ORF">SLEP1_g22499</name>
</gene>
<dbReference type="EMBL" id="BPVZ01000034">
    <property type="protein sequence ID" value="GKV11230.1"/>
    <property type="molecule type" value="Genomic_DNA"/>
</dbReference>
<proteinExistence type="predicted"/>